<accession>A0A1I1Z6B9</accession>
<evidence type="ECO:0000313" key="1">
    <source>
        <dbReference type="EMBL" id="SEG82972.1"/>
    </source>
</evidence>
<sequence length="136" mass="15486">MTDIWFARWKPGAARAFASSGDPVIVSVTEFTPHRPRTAFGVATRGMALRKTWPGLEGAIGMWLWLTPDLRRPRSGAISVWRTEADLHRFVARADHVRIMRAYRDRGALRTKTWQQSRFDPPAIREAARTFLAEPA</sequence>
<evidence type="ECO:0000313" key="3">
    <source>
        <dbReference type="Proteomes" id="UP000199690"/>
    </source>
</evidence>
<protein>
    <recommendedName>
        <fullName evidence="5">DUF3291 domain-containing protein</fullName>
    </recommendedName>
</protein>
<gene>
    <name evidence="1" type="ORF">SAMN02982929_04174</name>
    <name evidence="2" type="ORF">SAMN05216506_11091</name>
</gene>
<evidence type="ECO:0000313" key="2">
    <source>
        <dbReference type="EMBL" id="SFE27404.1"/>
    </source>
</evidence>
<dbReference type="Proteomes" id="UP000236729">
    <property type="component" value="Unassembled WGS sequence"/>
</dbReference>
<name>A0A1H6DCW7_9PSEU</name>
<organism evidence="1 4">
    <name type="scientific">Saccharopolyspora kobensis</name>
    <dbReference type="NCBI Taxonomy" id="146035"/>
    <lineage>
        <taxon>Bacteria</taxon>
        <taxon>Bacillati</taxon>
        <taxon>Actinomycetota</taxon>
        <taxon>Actinomycetes</taxon>
        <taxon>Pseudonocardiales</taxon>
        <taxon>Pseudonocardiaceae</taxon>
        <taxon>Saccharopolyspora</taxon>
    </lineage>
</organism>
<dbReference type="AlphaFoldDB" id="A0A1H6DCW7"/>
<keyword evidence="3" id="KW-1185">Reference proteome</keyword>
<dbReference type="SMR" id="A0A1H6DCW7"/>
<reference evidence="1" key="2">
    <citation type="submission" date="2016-10" db="EMBL/GenBank/DDBJ databases">
        <authorList>
            <person name="de Groot N.N."/>
        </authorList>
    </citation>
    <scope>NUCLEOTIDE SEQUENCE [LARGE SCALE GENOMIC DNA]</scope>
    <source>
        <strain evidence="1">ATCC 20501</strain>
    </source>
</reference>
<evidence type="ECO:0008006" key="5">
    <source>
        <dbReference type="Google" id="ProtNLM"/>
    </source>
</evidence>
<evidence type="ECO:0000313" key="4">
    <source>
        <dbReference type="Proteomes" id="UP000236729"/>
    </source>
</evidence>
<dbReference type="EMBL" id="FOME01000010">
    <property type="protein sequence ID" value="SFE27404.1"/>
    <property type="molecule type" value="Genomic_DNA"/>
</dbReference>
<reference evidence="3 4" key="1">
    <citation type="submission" date="2016-10" db="EMBL/GenBank/DDBJ databases">
        <authorList>
            <person name="Varghese N."/>
            <person name="Submissions S."/>
        </authorList>
    </citation>
    <scope>NUCLEOTIDE SEQUENCE [LARGE SCALE GENOMIC DNA]</scope>
    <source>
        <strain evidence="4">ATCC 20501</strain>
        <strain evidence="2 3">CGMCC 4.3529</strain>
    </source>
</reference>
<dbReference type="EMBL" id="FNVB01000006">
    <property type="protein sequence ID" value="SEG82972.1"/>
    <property type="molecule type" value="Genomic_DNA"/>
</dbReference>
<accession>A0A1H6DCW7</accession>
<dbReference type="RefSeq" id="WP_093356047.1">
    <property type="nucleotide sequence ID" value="NZ_FNVB01000006.1"/>
</dbReference>
<dbReference type="InterPro" id="IPR011008">
    <property type="entry name" value="Dimeric_a/b-barrel"/>
</dbReference>
<dbReference type="SUPFAM" id="SSF54909">
    <property type="entry name" value="Dimeric alpha+beta barrel"/>
    <property type="match status" value="1"/>
</dbReference>
<dbReference type="Proteomes" id="UP000199690">
    <property type="component" value="Unassembled WGS sequence"/>
</dbReference>
<proteinExistence type="predicted"/>